<keyword evidence="2" id="KW-1185">Reference proteome</keyword>
<sequence length="166" mass="18662">MSLKSASTDILMQLAEVVGQLTDPDYARPLAVLSGNTIGKHVRHILEFYELLVHSAQTGQLNYDRRQRDLQLEVNTHEALRRLGTIDRAIHRLDLNRPLALEADLSVSGARTIQIPSSFARELLYNIEHAIHHMALVQVAVQNAFPTIELPQHFGVAYSTVQHQSQ</sequence>
<protein>
    <submittedName>
        <fullName evidence="1">DinB family protein</fullName>
    </submittedName>
</protein>
<reference evidence="1 2" key="1">
    <citation type="submission" date="2018-06" db="EMBL/GenBank/DDBJ databases">
        <title>Spirosoma sp. HMF3257 Genome sequencing and assembly.</title>
        <authorList>
            <person name="Kang H."/>
            <person name="Cha I."/>
            <person name="Kim H."/>
            <person name="Kang J."/>
            <person name="Joh K."/>
        </authorList>
    </citation>
    <scope>NUCLEOTIDE SEQUENCE [LARGE SCALE GENOMIC DNA]</scope>
    <source>
        <strain evidence="1 2">HMF3257</strain>
    </source>
</reference>
<dbReference type="SUPFAM" id="SSF109854">
    <property type="entry name" value="DinB/YfiT-like putative metalloenzymes"/>
    <property type="match status" value="1"/>
</dbReference>
<dbReference type="Proteomes" id="UP000249016">
    <property type="component" value="Unassembled WGS sequence"/>
</dbReference>
<evidence type="ECO:0000313" key="2">
    <source>
        <dbReference type="Proteomes" id="UP000249016"/>
    </source>
</evidence>
<proteinExistence type="predicted"/>
<dbReference type="RefSeq" id="WP_111340449.1">
    <property type="nucleotide sequence ID" value="NZ_QLII01000001.1"/>
</dbReference>
<dbReference type="InterPro" id="IPR034660">
    <property type="entry name" value="DinB/YfiT-like"/>
</dbReference>
<dbReference type="PANTHER" id="PTHR39473">
    <property type="match status" value="1"/>
</dbReference>
<evidence type="ECO:0000313" key="1">
    <source>
        <dbReference type="EMBL" id="RAI73570.1"/>
    </source>
</evidence>
<dbReference type="PANTHER" id="PTHR39473:SF1">
    <property type="entry name" value="DINB-LIKE DOMAIN-CONTAINING PROTEIN"/>
    <property type="match status" value="1"/>
</dbReference>
<name>A0A327NE49_9BACT</name>
<dbReference type="EMBL" id="QLII01000001">
    <property type="protein sequence ID" value="RAI73570.1"/>
    <property type="molecule type" value="Genomic_DNA"/>
</dbReference>
<dbReference type="AlphaFoldDB" id="A0A327NE49"/>
<gene>
    <name evidence="1" type="ORF">HMF3257_02440</name>
</gene>
<dbReference type="OrthoDB" id="1162179at2"/>
<organism evidence="1 2">
    <name type="scientific">Spirosoma telluris</name>
    <dbReference type="NCBI Taxonomy" id="2183553"/>
    <lineage>
        <taxon>Bacteria</taxon>
        <taxon>Pseudomonadati</taxon>
        <taxon>Bacteroidota</taxon>
        <taxon>Cytophagia</taxon>
        <taxon>Cytophagales</taxon>
        <taxon>Cytophagaceae</taxon>
        <taxon>Spirosoma</taxon>
    </lineage>
</organism>
<comment type="caution">
    <text evidence="1">The sequence shown here is derived from an EMBL/GenBank/DDBJ whole genome shotgun (WGS) entry which is preliminary data.</text>
</comment>
<accession>A0A327NE49</accession>